<sequence length="129" mass="15094">MSLILCSVYIIPYNSQVVMFEYRNAFSNPLVVRLMERSKLIHLKNQLRQVTNINTSITEISFNRTTINENGVLMQHITQLVTNTDVFNMFEDFRTGVNKTPFELYVRFSRSEDEVLSLCTKPCNLQYSQ</sequence>
<evidence type="ECO:0000313" key="1">
    <source>
        <dbReference type="EMBL" id="CAI8589037.1"/>
    </source>
</evidence>
<dbReference type="AlphaFoldDB" id="A0AAV0YYA9"/>
<gene>
    <name evidence="1" type="ORF">VFH_I375600</name>
</gene>
<keyword evidence="2" id="KW-1185">Reference proteome</keyword>
<protein>
    <submittedName>
        <fullName evidence="1">Uncharacterized protein</fullName>
    </submittedName>
</protein>
<name>A0AAV0YYA9_VICFA</name>
<accession>A0AAV0YYA9</accession>
<organism evidence="1 2">
    <name type="scientific">Vicia faba</name>
    <name type="common">Broad bean</name>
    <name type="synonym">Faba vulgaris</name>
    <dbReference type="NCBI Taxonomy" id="3906"/>
    <lineage>
        <taxon>Eukaryota</taxon>
        <taxon>Viridiplantae</taxon>
        <taxon>Streptophyta</taxon>
        <taxon>Embryophyta</taxon>
        <taxon>Tracheophyta</taxon>
        <taxon>Spermatophyta</taxon>
        <taxon>Magnoliopsida</taxon>
        <taxon>eudicotyledons</taxon>
        <taxon>Gunneridae</taxon>
        <taxon>Pentapetalae</taxon>
        <taxon>rosids</taxon>
        <taxon>fabids</taxon>
        <taxon>Fabales</taxon>
        <taxon>Fabaceae</taxon>
        <taxon>Papilionoideae</taxon>
        <taxon>50 kb inversion clade</taxon>
        <taxon>NPAAA clade</taxon>
        <taxon>Hologalegina</taxon>
        <taxon>IRL clade</taxon>
        <taxon>Fabeae</taxon>
        <taxon>Vicia</taxon>
    </lineage>
</organism>
<dbReference type="Proteomes" id="UP001157006">
    <property type="component" value="Chromosome 1L"/>
</dbReference>
<dbReference type="EMBL" id="OX451736">
    <property type="protein sequence ID" value="CAI8589037.1"/>
    <property type="molecule type" value="Genomic_DNA"/>
</dbReference>
<proteinExistence type="predicted"/>
<reference evidence="1 2" key="1">
    <citation type="submission" date="2023-01" db="EMBL/GenBank/DDBJ databases">
        <authorList>
            <person name="Kreplak J."/>
        </authorList>
    </citation>
    <scope>NUCLEOTIDE SEQUENCE [LARGE SCALE GENOMIC DNA]</scope>
</reference>
<evidence type="ECO:0000313" key="2">
    <source>
        <dbReference type="Proteomes" id="UP001157006"/>
    </source>
</evidence>